<evidence type="ECO:0000313" key="3">
    <source>
        <dbReference type="Proteomes" id="UP000694255"/>
    </source>
</evidence>
<organism evidence="2 3">
    <name type="scientific">[Candida] subhashii</name>
    <dbReference type="NCBI Taxonomy" id="561895"/>
    <lineage>
        <taxon>Eukaryota</taxon>
        <taxon>Fungi</taxon>
        <taxon>Dikarya</taxon>
        <taxon>Ascomycota</taxon>
        <taxon>Saccharomycotina</taxon>
        <taxon>Pichiomycetes</taxon>
        <taxon>Debaryomycetaceae</taxon>
        <taxon>Spathaspora</taxon>
    </lineage>
</organism>
<comment type="caution">
    <text evidence="2">The sequence shown here is derived from an EMBL/GenBank/DDBJ whole genome shotgun (WGS) entry which is preliminary data.</text>
</comment>
<gene>
    <name evidence="2" type="ORF">J8A68_000916</name>
</gene>
<protein>
    <submittedName>
        <fullName evidence="2">Uncharacterized protein</fullName>
    </submittedName>
</protein>
<dbReference type="PANTHER" id="PTHR38698:SF1">
    <property type="entry name" value="FUNGAL PROTEIN"/>
    <property type="match status" value="1"/>
</dbReference>
<dbReference type="EMBL" id="JAGSYN010000049">
    <property type="protein sequence ID" value="KAG7665514.1"/>
    <property type="molecule type" value="Genomic_DNA"/>
</dbReference>
<dbReference type="Proteomes" id="UP000694255">
    <property type="component" value="Unassembled WGS sequence"/>
</dbReference>
<dbReference type="AlphaFoldDB" id="A0A8J5QQE3"/>
<dbReference type="RefSeq" id="XP_049265746.1">
    <property type="nucleotide sequence ID" value="XM_049410642.1"/>
</dbReference>
<evidence type="ECO:0000256" key="1">
    <source>
        <dbReference type="SAM" id="MobiDB-lite"/>
    </source>
</evidence>
<sequence>MSEDTNDRIGENMEEINEQLNDVQLDASEQEEVEHIHNDNNDENDNSEHKGEHEEEDEEDDDFDDFNEAGESDANPDDDEDDDFGDFDDVEYEEPKEEPPSPISTTTTNIPTFDEEVLADKSQFNEKLSHIINELFPVSNLPEIIKQDQQTELLNERSKTIYEQMSTMPYLHPHSWTKSKIRHNLLIKLGIPINLDEITDTPSAQGHRPQLNPIPTSTTTIRRKSIAAEDIDWKGFEIPEFTQLGIDQQQKLAMLNSTVDSLSKIEFDNLNNISVGYLENAPPEAIDDKLIQLERHYQELIQLSSCWKQNINDLQNDFEIYENVVQSFIGYSQKLRREEILDNLKRLKNTKKKKFWKS</sequence>
<dbReference type="GeneID" id="73467717"/>
<feature type="compositionally biased region" description="Basic and acidic residues" evidence="1">
    <location>
        <begin position="1"/>
        <end position="11"/>
    </location>
</feature>
<accession>A0A8J5QQE3</accession>
<keyword evidence="3" id="KW-1185">Reference proteome</keyword>
<evidence type="ECO:0000313" key="2">
    <source>
        <dbReference type="EMBL" id="KAG7665514.1"/>
    </source>
</evidence>
<dbReference type="PANTHER" id="PTHR38698">
    <property type="entry name" value="EXPRESSED PROTEIN"/>
    <property type="match status" value="1"/>
</dbReference>
<feature type="compositionally biased region" description="Basic and acidic residues" evidence="1">
    <location>
        <begin position="33"/>
        <end position="53"/>
    </location>
</feature>
<reference evidence="2 3" key="1">
    <citation type="journal article" date="2021" name="DNA Res.">
        <title>Genome analysis of Candida subhashii reveals its hybrid nature and dual mitochondrial genome conformations.</title>
        <authorList>
            <person name="Mixao V."/>
            <person name="Hegedusova E."/>
            <person name="Saus E."/>
            <person name="Pryszcz L.P."/>
            <person name="Cillingova A."/>
            <person name="Nosek J."/>
            <person name="Gabaldon T."/>
        </authorList>
    </citation>
    <scope>NUCLEOTIDE SEQUENCE [LARGE SCALE GENOMIC DNA]</scope>
    <source>
        <strain evidence="2 3">CBS 10753</strain>
    </source>
</reference>
<name>A0A8J5QQE3_9ASCO</name>
<feature type="compositionally biased region" description="Acidic residues" evidence="1">
    <location>
        <begin position="54"/>
        <end position="96"/>
    </location>
</feature>
<dbReference type="InterPro" id="IPR031355">
    <property type="entry name" value="YBL010C/LAA2-like"/>
</dbReference>
<proteinExistence type="predicted"/>
<feature type="region of interest" description="Disordered" evidence="1">
    <location>
        <begin position="1"/>
        <end position="110"/>
    </location>
</feature>
<dbReference type="Pfam" id="PF17104">
    <property type="entry name" value="YBL010C_LAA2"/>
    <property type="match status" value="1"/>
</dbReference>
<dbReference type="OrthoDB" id="5378975at2759"/>